<evidence type="ECO:0000313" key="2">
    <source>
        <dbReference type="Proteomes" id="UP000018144"/>
    </source>
</evidence>
<dbReference type="AlphaFoldDB" id="U4LRE6"/>
<evidence type="ECO:0000313" key="1">
    <source>
        <dbReference type="EMBL" id="CCX34756.1"/>
    </source>
</evidence>
<name>U4LRE6_PYROM</name>
<accession>U4LRE6</accession>
<reference evidence="1 2" key="1">
    <citation type="journal article" date="2013" name="PLoS Genet.">
        <title>The genome and development-dependent transcriptomes of Pyronema confluens: a window into fungal evolution.</title>
        <authorList>
            <person name="Traeger S."/>
            <person name="Altegoer F."/>
            <person name="Freitag M."/>
            <person name="Gabaldon T."/>
            <person name="Kempken F."/>
            <person name="Kumar A."/>
            <person name="Marcet-Houben M."/>
            <person name="Poggeler S."/>
            <person name="Stajich J.E."/>
            <person name="Nowrousian M."/>
        </authorList>
    </citation>
    <scope>NUCLEOTIDE SEQUENCE [LARGE SCALE GENOMIC DNA]</scope>
    <source>
        <strain evidence="2">CBS 100304</strain>
        <tissue evidence="1">Vegetative mycelium</tissue>
    </source>
</reference>
<sequence length="46" mass="5206">MRMNLEGVSFTSIQVHSNIFSTVLRRVLSSSCRKRQGHHPDIVGSH</sequence>
<proteinExistence type="predicted"/>
<dbReference type="Proteomes" id="UP000018144">
    <property type="component" value="Unassembled WGS sequence"/>
</dbReference>
<organism evidence="1 2">
    <name type="scientific">Pyronema omphalodes (strain CBS 100304)</name>
    <name type="common">Pyronema confluens</name>
    <dbReference type="NCBI Taxonomy" id="1076935"/>
    <lineage>
        <taxon>Eukaryota</taxon>
        <taxon>Fungi</taxon>
        <taxon>Dikarya</taxon>
        <taxon>Ascomycota</taxon>
        <taxon>Pezizomycotina</taxon>
        <taxon>Pezizomycetes</taxon>
        <taxon>Pezizales</taxon>
        <taxon>Pyronemataceae</taxon>
        <taxon>Pyronema</taxon>
    </lineage>
</organism>
<dbReference type="EMBL" id="HF936618">
    <property type="protein sequence ID" value="CCX34756.1"/>
    <property type="molecule type" value="Genomic_DNA"/>
</dbReference>
<keyword evidence="2" id="KW-1185">Reference proteome</keyword>
<protein>
    <submittedName>
        <fullName evidence="1">Uncharacterized protein</fullName>
    </submittedName>
</protein>
<gene>
    <name evidence="1" type="ORF">PCON_04265</name>
</gene>